<accession>A0ABY7DST2</accession>
<dbReference type="Proteomes" id="UP001164746">
    <property type="component" value="Chromosome 3"/>
</dbReference>
<protein>
    <submittedName>
        <fullName evidence="2">Uncharacterized protein</fullName>
    </submittedName>
</protein>
<sequence length="455" mass="52363">MTSTRKSSVTWKIPSIHRSQISPRTHRKDVETPSDLYEYSNTFEESSHEGQPDYSNTFVEDSYSDTFISGSSQSLSKSHSESRKGNYSHGSSLTGQIKHYSNAFSSGIKPKKDYSVSFEDSDTSIQEVTHLETAKNVTDVLETVHEVESRTEDFEHSTDSDQEISDTHPPETYTDTFESDERTMADTPYDTTETSDVQKTSYSETYFQSLVESTYSEEDSLLDHSFIAPDRNCKSLTDEEDETDVEDSYKEDFSYSYTFEPTETVTSHAQTRQSQLSIEEEQETEFVKRKFMRKMVEKMKQKSDTFKKMETLPAEHERGKVAKEEPVEAQVVTKDTMLADYGIPESVMERLRIKNIISAMEKAANEPIHEPRKCPQCSYRKTDLDTEDAERKFVTAQTMRLKNKIMDNRVEEHIIKMNTVSLVAELARDLPRHSEKPEKILDKLLEPLLGKNVMR</sequence>
<dbReference type="EMBL" id="CP111014">
    <property type="protein sequence ID" value="WAQ99735.1"/>
    <property type="molecule type" value="Genomic_DNA"/>
</dbReference>
<organism evidence="2 3">
    <name type="scientific">Mya arenaria</name>
    <name type="common">Soft-shell clam</name>
    <dbReference type="NCBI Taxonomy" id="6604"/>
    <lineage>
        <taxon>Eukaryota</taxon>
        <taxon>Metazoa</taxon>
        <taxon>Spiralia</taxon>
        <taxon>Lophotrochozoa</taxon>
        <taxon>Mollusca</taxon>
        <taxon>Bivalvia</taxon>
        <taxon>Autobranchia</taxon>
        <taxon>Heteroconchia</taxon>
        <taxon>Euheterodonta</taxon>
        <taxon>Imparidentia</taxon>
        <taxon>Neoheterodontei</taxon>
        <taxon>Myida</taxon>
        <taxon>Myoidea</taxon>
        <taxon>Myidae</taxon>
        <taxon>Mya</taxon>
    </lineage>
</organism>
<reference evidence="2" key="1">
    <citation type="submission" date="2022-11" db="EMBL/GenBank/DDBJ databases">
        <title>Centuries of genome instability and evolution in soft-shell clam transmissible cancer (bioRxiv).</title>
        <authorList>
            <person name="Hart S.F.M."/>
            <person name="Yonemitsu M.A."/>
            <person name="Giersch R.M."/>
            <person name="Beal B.F."/>
            <person name="Arriagada G."/>
            <person name="Davis B.W."/>
            <person name="Ostrander E.A."/>
            <person name="Goff S.P."/>
            <person name="Metzger M.J."/>
        </authorList>
    </citation>
    <scope>NUCLEOTIDE SEQUENCE</scope>
    <source>
        <strain evidence="2">MELC-2E11</strain>
        <tissue evidence="2">Siphon/mantle</tissue>
    </source>
</reference>
<dbReference type="InterPro" id="IPR027932">
    <property type="entry name" value="DUF4606"/>
</dbReference>
<evidence type="ECO:0000313" key="2">
    <source>
        <dbReference type="EMBL" id="WAQ99735.1"/>
    </source>
</evidence>
<keyword evidence="3" id="KW-1185">Reference proteome</keyword>
<dbReference type="PANTHER" id="PTHR35256:SF1">
    <property type="entry name" value="EXPRESSED SEQUENCE AI429214"/>
    <property type="match status" value="1"/>
</dbReference>
<name>A0ABY7DST2_MYAAR</name>
<dbReference type="Pfam" id="PF15379">
    <property type="entry name" value="DUF4606"/>
    <property type="match status" value="1"/>
</dbReference>
<feature type="region of interest" description="Disordered" evidence="1">
    <location>
        <begin position="1"/>
        <end position="94"/>
    </location>
</feature>
<feature type="region of interest" description="Disordered" evidence="1">
    <location>
        <begin position="148"/>
        <end position="176"/>
    </location>
</feature>
<feature type="compositionally biased region" description="Basic and acidic residues" evidence="1">
    <location>
        <begin position="148"/>
        <end position="169"/>
    </location>
</feature>
<evidence type="ECO:0000313" key="3">
    <source>
        <dbReference type="Proteomes" id="UP001164746"/>
    </source>
</evidence>
<proteinExistence type="predicted"/>
<feature type="compositionally biased region" description="Polar residues" evidence="1">
    <location>
        <begin position="53"/>
        <end position="68"/>
    </location>
</feature>
<feature type="compositionally biased region" description="Polar residues" evidence="1">
    <location>
        <begin position="1"/>
        <end position="10"/>
    </location>
</feature>
<gene>
    <name evidence="2" type="ORF">MAR_024108</name>
</gene>
<evidence type="ECO:0000256" key="1">
    <source>
        <dbReference type="SAM" id="MobiDB-lite"/>
    </source>
</evidence>
<dbReference type="PANTHER" id="PTHR35256">
    <property type="entry name" value="CHROMOSOME 8 OPEN READING FRAME 48"/>
    <property type="match status" value="1"/>
</dbReference>